<evidence type="ECO:0000256" key="1">
    <source>
        <dbReference type="ARBA" id="ARBA00008520"/>
    </source>
</evidence>
<evidence type="ECO:0000313" key="4">
    <source>
        <dbReference type="EMBL" id="GAA1606711.1"/>
    </source>
</evidence>
<feature type="transmembrane region" description="Helical" evidence="3">
    <location>
        <begin position="21"/>
        <end position="40"/>
    </location>
</feature>
<comment type="caution">
    <text evidence="4">The sequence shown here is derived from an EMBL/GenBank/DDBJ whole genome shotgun (WGS) entry which is preliminary data.</text>
</comment>
<accession>A0ABN2EGS3</accession>
<reference evidence="4 5" key="1">
    <citation type="journal article" date="2019" name="Int. J. Syst. Evol. Microbiol.">
        <title>The Global Catalogue of Microorganisms (GCM) 10K type strain sequencing project: providing services to taxonomists for standard genome sequencing and annotation.</title>
        <authorList>
            <consortium name="The Broad Institute Genomics Platform"/>
            <consortium name="The Broad Institute Genome Sequencing Center for Infectious Disease"/>
            <person name="Wu L."/>
            <person name="Ma J."/>
        </authorList>
    </citation>
    <scope>NUCLEOTIDE SEQUENCE [LARGE SCALE GENOMIC DNA]</scope>
    <source>
        <strain evidence="4 5">JCM 14304</strain>
    </source>
</reference>
<keyword evidence="3" id="KW-1133">Transmembrane helix</keyword>
<evidence type="ECO:0000256" key="2">
    <source>
        <dbReference type="ARBA" id="ARBA00022448"/>
    </source>
</evidence>
<dbReference type="PANTHER" id="PTHR43649:SF29">
    <property type="entry name" value="OSMOPROTECTIVE COMPOUNDS-BINDING PROTEIN GGTB"/>
    <property type="match status" value="1"/>
</dbReference>
<dbReference type="Gene3D" id="3.40.190.10">
    <property type="entry name" value="Periplasmic binding protein-like II"/>
    <property type="match status" value="2"/>
</dbReference>
<protein>
    <submittedName>
        <fullName evidence="4">Extracellular solute-binding protein</fullName>
    </submittedName>
</protein>
<keyword evidence="3" id="KW-0812">Transmembrane</keyword>
<dbReference type="PANTHER" id="PTHR43649">
    <property type="entry name" value="ARABINOSE-BINDING PROTEIN-RELATED"/>
    <property type="match status" value="1"/>
</dbReference>
<evidence type="ECO:0000256" key="3">
    <source>
        <dbReference type="SAM" id="Phobius"/>
    </source>
</evidence>
<organism evidence="4 5">
    <name type="scientific">Kribbella karoonensis</name>
    <dbReference type="NCBI Taxonomy" id="324851"/>
    <lineage>
        <taxon>Bacteria</taxon>
        <taxon>Bacillati</taxon>
        <taxon>Actinomycetota</taxon>
        <taxon>Actinomycetes</taxon>
        <taxon>Propionibacteriales</taxon>
        <taxon>Kribbellaceae</taxon>
        <taxon>Kribbella</taxon>
    </lineage>
</organism>
<keyword evidence="3" id="KW-0472">Membrane</keyword>
<dbReference type="InterPro" id="IPR050490">
    <property type="entry name" value="Bact_solute-bd_prot1"/>
</dbReference>
<dbReference type="EMBL" id="BAAAND010000012">
    <property type="protein sequence ID" value="GAA1606711.1"/>
    <property type="molecule type" value="Genomic_DNA"/>
</dbReference>
<sequence>MRPDHDLDNDKHWSVNDMRQLWRRASLAAVAATALIGLAACGGGSEAGGGSGQTTLRVIVNITPNLTEAYWTGLFAKYEAAHPDVKVKLELTGTISASAKLTQDLAAGDPPDIAQQITPTKENVSLLADLTDQAWVKDTPLSEQYAIDGKRYVVGVGEQIQSLVFYNKAAFTKAGLDPANIKTIADFTAAMAKLKAAGYTPLQTAGQWVPGAQFSMMADAGVLTKDPDWVVKRTGKQTTFKDSGYLDYFKDYKSWIDAGYLDKSALGLTYADGQTAFLNGKSAMYMMGSYFVPAADQAKKSDQIGVFTMPTDGAYPSGQFGNIASPYVVVNQSKHKSQATEFVKWLVTDPTAVESQLAADGNLRKGFTYKTSSLGTGVQKILDAAPTVLVKSGTHQPIEGFSGELNTRVQSLFTGATPDQVADGLDKWWNSQS</sequence>
<keyword evidence="5" id="KW-1185">Reference proteome</keyword>
<keyword evidence="2" id="KW-0813">Transport</keyword>
<proteinExistence type="inferred from homology"/>
<dbReference type="SUPFAM" id="SSF53850">
    <property type="entry name" value="Periplasmic binding protein-like II"/>
    <property type="match status" value="1"/>
</dbReference>
<name>A0ABN2EGS3_9ACTN</name>
<comment type="similarity">
    <text evidence="1">Belongs to the bacterial solute-binding protein 1 family.</text>
</comment>
<dbReference type="Pfam" id="PF01547">
    <property type="entry name" value="SBP_bac_1"/>
    <property type="match status" value="1"/>
</dbReference>
<gene>
    <name evidence="4" type="ORF">GCM10009742_65190</name>
</gene>
<dbReference type="InterPro" id="IPR006059">
    <property type="entry name" value="SBP"/>
</dbReference>
<evidence type="ECO:0000313" key="5">
    <source>
        <dbReference type="Proteomes" id="UP001500190"/>
    </source>
</evidence>
<dbReference type="Proteomes" id="UP001500190">
    <property type="component" value="Unassembled WGS sequence"/>
</dbReference>